<reference evidence="7 8" key="1">
    <citation type="journal article" date="2013" name="Front. Microbiol.">
        <title>Comparative genomic analyses of the cyanobacterium, Lyngbya aestuarii BL J, a powerful hydrogen producer.</title>
        <authorList>
            <person name="Kothari A."/>
            <person name="Vaughn M."/>
            <person name="Garcia-Pichel F."/>
        </authorList>
    </citation>
    <scope>NUCLEOTIDE SEQUENCE [LARGE SCALE GENOMIC DNA]</scope>
    <source>
        <strain evidence="7 8">BL J</strain>
    </source>
</reference>
<feature type="repeat" description="WD" evidence="3">
    <location>
        <begin position="782"/>
        <end position="823"/>
    </location>
</feature>
<dbReference type="CDD" id="cd00200">
    <property type="entry name" value="WD40"/>
    <property type="match status" value="2"/>
</dbReference>
<evidence type="ECO:0000313" key="8">
    <source>
        <dbReference type="Proteomes" id="UP000017127"/>
    </source>
</evidence>
<dbReference type="FunFam" id="2.130.10.10:FF:000228">
    <property type="entry name" value="COMPASS-like H3K4 histone methylase component WDR5A"/>
    <property type="match status" value="1"/>
</dbReference>
<dbReference type="GO" id="GO:0043531">
    <property type="term" value="F:ADP binding"/>
    <property type="evidence" value="ECO:0007669"/>
    <property type="project" value="InterPro"/>
</dbReference>
<dbReference type="Gene3D" id="2.130.10.10">
    <property type="entry name" value="YVTN repeat-like/Quinoprotein amine dehydrogenase"/>
    <property type="match status" value="7"/>
</dbReference>
<dbReference type="PROSITE" id="PS00678">
    <property type="entry name" value="WD_REPEATS_1"/>
    <property type="match status" value="9"/>
</dbReference>
<dbReference type="Gene3D" id="3.40.50.300">
    <property type="entry name" value="P-loop containing nucleotide triphosphate hydrolases"/>
    <property type="match status" value="1"/>
</dbReference>
<evidence type="ECO:0000256" key="2">
    <source>
        <dbReference type="ARBA" id="ARBA00022737"/>
    </source>
</evidence>
<feature type="repeat" description="WD" evidence="3">
    <location>
        <begin position="698"/>
        <end position="739"/>
    </location>
</feature>
<feature type="region of interest" description="Disordered" evidence="4">
    <location>
        <begin position="94"/>
        <end position="149"/>
    </location>
</feature>
<dbReference type="SUPFAM" id="SSF50978">
    <property type="entry name" value="WD40 repeat-like"/>
    <property type="match status" value="1"/>
</dbReference>
<dbReference type="PROSITE" id="PS50082">
    <property type="entry name" value="WD_REPEATS_2"/>
    <property type="match status" value="14"/>
</dbReference>
<dbReference type="Pfam" id="PF00400">
    <property type="entry name" value="WD40"/>
    <property type="match status" value="4"/>
</dbReference>
<proteinExistence type="predicted"/>
<dbReference type="InterPro" id="IPR002182">
    <property type="entry name" value="NB-ARC"/>
</dbReference>
<feature type="domain" description="NB-ARC" evidence="5">
    <location>
        <begin position="168"/>
        <end position="264"/>
    </location>
</feature>
<feature type="compositionally biased region" description="Pro residues" evidence="4">
    <location>
        <begin position="103"/>
        <end position="114"/>
    </location>
</feature>
<dbReference type="Proteomes" id="UP000017127">
    <property type="component" value="Unassembled WGS sequence"/>
</dbReference>
<feature type="repeat" description="WD" evidence="3">
    <location>
        <begin position="1073"/>
        <end position="1107"/>
    </location>
</feature>
<keyword evidence="1 3" id="KW-0853">WD repeat</keyword>
<evidence type="ECO:0000259" key="6">
    <source>
        <dbReference type="Pfam" id="PF26355"/>
    </source>
</evidence>
<dbReference type="PANTHER" id="PTHR19879">
    <property type="entry name" value="TRANSCRIPTION INITIATION FACTOR TFIID"/>
    <property type="match status" value="1"/>
</dbReference>
<dbReference type="SMART" id="SM00320">
    <property type="entry name" value="WD40"/>
    <property type="match status" value="14"/>
</dbReference>
<dbReference type="PROSITE" id="PS50294">
    <property type="entry name" value="WD_REPEATS_REGION"/>
    <property type="match status" value="13"/>
</dbReference>
<feature type="compositionally biased region" description="Low complexity" evidence="4">
    <location>
        <begin position="115"/>
        <end position="143"/>
    </location>
</feature>
<dbReference type="InterPro" id="IPR001680">
    <property type="entry name" value="WD40_rpt"/>
</dbReference>
<dbReference type="InterPro" id="IPR011047">
    <property type="entry name" value="Quinoprotein_ADH-like_sf"/>
</dbReference>
<gene>
    <name evidence="7" type="ORF">M595_3252</name>
</gene>
<feature type="repeat" description="WD" evidence="3">
    <location>
        <begin position="1031"/>
        <end position="1072"/>
    </location>
</feature>
<evidence type="ECO:0000313" key="7">
    <source>
        <dbReference type="EMBL" id="ERT06782.1"/>
    </source>
</evidence>
<evidence type="ECO:0000256" key="1">
    <source>
        <dbReference type="ARBA" id="ARBA00022574"/>
    </source>
</evidence>
<feature type="repeat" description="WD" evidence="3">
    <location>
        <begin position="989"/>
        <end position="1030"/>
    </location>
</feature>
<keyword evidence="2" id="KW-0677">Repeat</keyword>
<dbReference type="SUPFAM" id="SSF52540">
    <property type="entry name" value="P-loop containing nucleoside triphosphate hydrolases"/>
    <property type="match status" value="1"/>
</dbReference>
<feature type="repeat" description="WD" evidence="3">
    <location>
        <begin position="824"/>
        <end position="865"/>
    </location>
</feature>
<feature type="repeat" description="WD" evidence="3">
    <location>
        <begin position="656"/>
        <end position="697"/>
    </location>
</feature>
<dbReference type="InterPro" id="IPR019775">
    <property type="entry name" value="WD40_repeat_CS"/>
</dbReference>
<dbReference type="SUPFAM" id="SSF50998">
    <property type="entry name" value="Quinoprotein alcohol dehydrogenase-like"/>
    <property type="match status" value="1"/>
</dbReference>
<sequence>MNRKGTVELETALATADALVLAKTGKHLTTLQADIFRGSWMGQKYDQIAQNCYCSDTHVRIVGSQLWELLSQALEEKVTKKTFRAAFERRCLSDDTSEVQTTPPTPPTPAPTPQPQTTLSPPKTIVNGNGANGNAAKGKTNNTPKQDWGEAPDVNLFYGRNDELTTLEKWVKSDRCHLITLLGMGGIGKTSLTAKLAQNLESEFDCMIWRSLRNAPHIDDIIADLIQFISNQQAEDIPPYFDGRMRCLLEYLRNSRCLILLDNVESILQSGDFAQSNLTRHTGNYLSGYESYGQLFKLIGQSRHQSCLILTSREKPAGLAALEGQQLPVRYLQLSGLPPSDGQAILQAKGSFAGDEQQWQTLNERYGGNPLALNIVASAIEEVFDGNLSVFLDVFQQQGCFIFDGIRELLKSQFDRLTPLERELMYWLAIEREPTTLDQLQEDIVRPVSMGELLPALASLQRRSLVEKTGNAFTQQPVVMEYAIGELIARSVQAILNRETNLLRSYAFLQAQTRDYIRDAQTCLILQPILDQAIAQLGSPSAVENCLQEILIQQQQQTTPEMGYLAGNLLNMFRQLKSDITGYDFSRLTIWQAYLQNYPLHNVNFTESDLSRSVFTETLGNILSAAFSPKGLLATCDTDCNIRLWEVKTGKLVAICQGHPNWVRSVAFSPDGEMLASGGADRLVKLWNVSTGACIKTYSGQVGEVFSVAFSRDGTKIASGSGDNTIKLWDTRTGECRPTLSGHTDRVRSVAFSPTTDILASGSQDGTMRIWDANTGECIKVCTEHQGWVRSVAFNGNGSLLASGSSDRNINLWKGDTGEYLKTISGHTDGVYSVSFSPQDDLLASGSADNTVRVWDCKNERYIKTLHGHTNQIFCVSFSPEGKTLACVSLDQTVKLWDVRSAQCLKTWSGHTDWALPVACSGDNIASGSNDKTIRLWDINTGDCIKILSGHQDKIFAIAFSCLGVLASGSSDQTVRLWGVFEGRCFQILTGHTDWVRCLAFSPNGEIIASGSADQTIRLWNWRTGQCLRILSGHGDQVYAIAFSPDGRILISGSTDKTVRFWDTQTGNCLKVCWGHRDRVFAVDFSPNGEIIASGSIDNTLKLWNVSGECLKTLSGHSNWIFSVSFSPDGKFLASASHDSTVRVWDVETGECRHVLQGHTHLVSSVRFCHEGKFIISGSQDQTVRLWDVKTGECVKLLRATRLYEGMNITQAIGLTDAQKSTLKALGAVEF</sequence>
<accession>U7QHL4</accession>
<dbReference type="Pfam" id="PF25173">
    <property type="entry name" value="Beta-prop_WDR3_1st"/>
    <property type="match status" value="2"/>
</dbReference>
<dbReference type="Pfam" id="PF00931">
    <property type="entry name" value="NB-ARC"/>
    <property type="match status" value="1"/>
</dbReference>
<feature type="repeat" description="WD" evidence="3">
    <location>
        <begin position="948"/>
        <end position="988"/>
    </location>
</feature>
<dbReference type="InterPro" id="IPR020472">
    <property type="entry name" value="WD40_PAC1"/>
</dbReference>
<dbReference type="EMBL" id="AUZM01000030">
    <property type="protein sequence ID" value="ERT06782.1"/>
    <property type="molecule type" value="Genomic_DNA"/>
</dbReference>
<dbReference type="RefSeq" id="WP_023066959.1">
    <property type="nucleotide sequence ID" value="NZ_AUZM01000030.1"/>
</dbReference>
<feature type="repeat" description="WD" evidence="3">
    <location>
        <begin position="615"/>
        <end position="655"/>
    </location>
</feature>
<dbReference type="InterPro" id="IPR058651">
    <property type="entry name" value="HTH_VMAP-M9"/>
</dbReference>
<feature type="domain" description="vWA-MoxR associated protein N-terminal HTH" evidence="6">
    <location>
        <begin position="8"/>
        <end position="89"/>
    </location>
</feature>
<dbReference type="PRINTS" id="PR00364">
    <property type="entry name" value="DISEASERSIST"/>
</dbReference>
<dbReference type="OrthoDB" id="567898at2"/>
<dbReference type="InterPro" id="IPR036322">
    <property type="entry name" value="WD40_repeat_dom_sf"/>
</dbReference>
<keyword evidence="8" id="KW-1185">Reference proteome</keyword>
<evidence type="ECO:0000259" key="5">
    <source>
        <dbReference type="Pfam" id="PF00931"/>
    </source>
</evidence>
<dbReference type="InterPro" id="IPR015943">
    <property type="entry name" value="WD40/YVTN_repeat-like_dom_sf"/>
</dbReference>
<dbReference type="PRINTS" id="PR00320">
    <property type="entry name" value="GPROTEINBRPT"/>
</dbReference>
<dbReference type="Pfam" id="PF26355">
    <property type="entry name" value="HTH_VMAP-M9"/>
    <property type="match status" value="1"/>
</dbReference>
<dbReference type="PANTHER" id="PTHR19879:SF9">
    <property type="entry name" value="TRANSCRIPTION INITIATION FACTOR TFIID SUBUNIT 5"/>
    <property type="match status" value="1"/>
</dbReference>
<comment type="caution">
    <text evidence="7">The sequence shown here is derived from an EMBL/GenBank/DDBJ whole genome shotgun (WGS) entry which is preliminary data.</text>
</comment>
<feature type="repeat" description="WD" evidence="3">
    <location>
        <begin position="1114"/>
        <end position="1155"/>
    </location>
</feature>
<dbReference type="InterPro" id="IPR027417">
    <property type="entry name" value="P-loop_NTPase"/>
</dbReference>
<evidence type="ECO:0000256" key="3">
    <source>
        <dbReference type="PROSITE-ProRule" id="PRU00221"/>
    </source>
</evidence>
<organism evidence="7 8">
    <name type="scientific">Lyngbya aestuarii BL J</name>
    <dbReference type="NCBI Taxonomy" id="1348334"/>
    <lineage>
        <taxon>Bacteria</taxon>
        <taxon>Bacillati</taxon>
        <taxon>Cyanobacteriota</taxon>
        <taxon>Cyanophyceae</taxon>
        <taxon>Oscillatoriophycideae</taxon>
        <taxon>Oscillatoriales</taxon>
        <taxon>Microcoleaceae</taxon>
        <taxon>Lyngbya</taxon>
    </lineage>
</organism>
<feature type="repeat" description="WD" evidence="3">
    <location>
        <begin position="866"/>
        <end position="907"/>
    </location>
</feature>
<feature type="repeat" description="WD" evidence="3">
    <location>
        <begin position="1156"/>
        <end position="1197"/>
    </location>
</feature>
<feature type="repeat" description="WD" evidence="3">
    <location>
        <begin position="908"/>
        <end position="947"/>
    </location>
</feature>
<protein>
    <submittedName>
        <fullName evidence="7">Archaeal ATPase family protein</fullName>
    </submittedName>
</protein>
<name>U7QHL4_9CYAN</name>
<feature type="repeat" description="WD" evidence="3">
    <location>
        <begin position="740"/>
        <end position="781"/>
    </location>
</feature>
<dbReference type="PATRIC" id="fig|1348334.3.peg.3148"/>
<evidence type="ECO:0000256" key="4">
    <source>
        <dbReference type="SAM" id="MobiDB-lite"/>
    </source>
</evidence>
<dbReference type="AlphaFoldDB" id="U7QHL4"/>